<protein>
    <submittedName>
        <fullName evidence="1">Uncharacterized protein</fullName>
    </submittedName>
</protein>
<dbReference type="Proteomes" id="UP000076871">
    <property type="component" value="Unassembled WGS sequence"/>
</dbReference>
<organism evidence="1 2">
    <name type="scientific">Laetiporus sulphureus 93-53</name>
    <dbReference type="NCBI Taxonomy" id="1314785"/>
    <lineage>
        <taxon>Eukaryota</taxon>
        <taxon>Fungi</taxon>
        <taxon>Dikarya</taxon>
        <taxon>Basidiomycota</taxon>
        <taxon>Agaricomycotina</taxon>
        <taxon>Agaricomycetes</taxon>
        <taxon>Polyporales</taxon>
        <taxon>Laetiporus</taxon>
    </lineage>
</organism>
<name>A0A165BBZ1_9APHY</name>
<dbReference type="RefSeq" id="XP_040758444.1">
    <property type="nucleotide sequence ID" value="XM_040902831.1"/>
</dbReference>
<evidence type="ECO:0000313" key="1">
    <source>
        <dbReference type="EMBL" id="KZT00704.1"/>
    </source>
</evidence>
<dbReference type="PROSITE" id="PS00197">
    <property type="entry name" value="2FE2S_FER_1"/>
    <property type="match status" value="1"/>
</dbReference>
<dbReference type="EMBL" id="KV427679">
    <property type="protein sequence ID" value="KZT00704.1"/>
    <property type="molecule type" value="Genomic_DNA"/>
</dbReference>
<accession>A0A165BBZ1</accession>
<gene>
    <name evidence="1" type="ORF">LAESUDRAFT_529406</name>
</gene>
<dbReference type="InParanoid" id="A0A165BBZ1"/>
<reference evidence="1 2" key="1">
    <citation type="journal article" date="2016" name="Mol. Biol. Evol.">
        <title>Comparative Genomics of Early-Diverging Mushroom-Forming Fungi Provides Insights into the Origins of Lignocellulose Decay Capabilities.</title>
        <authorList>
            <person name="Nagy L.G."/>
            <person name="Riley R."/>
            <person name="Tritt A."/>
            <person name="Adam C."/>
            <person name="Daum C."/>
            <person name="Floudas D."/>
            <person name="Sun H."/>
            <person name="Yadav J.S."/>
            <person name="Pangilinan J."/>
            <person name="Larsson K.H."/>
            <person name="Matsuura K."/>
            <person name="Barry K."/>
            <person name="Labutti K."/>
            <person name="Kuo R."/>
            <person name="Ohm R.A."/>
            <person name="Bhattacharya S.S."/>
            <person name="Shirouzu T."/>
            <person name="Yoshinaga Y."/>
            <person name="Martin F.M."/>
            <person name="Grigoriev I.V."/>
            <person name="Hibbett D.S."/>
        </authorList>
    </citation>
    <scope>NUCLEOTIDE SEQUENCE [LARGE SCALE GENOMIC DNA]</scope>
    <source>
        <strain evidence="1 2">93-53</strain>
    </source>
</reference>
<evidence type="ECO:0000313" key="2">
    <source>
        <dbReference type="Proteomes" id="UP000076871"/>
    </source>
</evidence>
<proteinExistence type="predicted"/>
<dbReference type="GeneID" id="63819862"/>
<sequence>MTGRQPHGCTRGVCAQCGDVMKARPPEVSPAIPFALAPLRGSAHGCDAPRGAACLRCCAKQRSFGSRSHCKIRSGAAICLKPSCQALYKGDLMNFMDVYSSSKVRPESMCFKDALKDAHTDLEETRQLRYACSASSFTRVCSCSDTHGSVSSAVNYTALLCMRYR</sequence>
<keyword evidence="2" id="KW-1185">Reference proteome</keyword>
<dbReference type="AlphaFoldDB" id="A0A165BBZ1"/>
<dbReference type="GO" id="GO:0051537">
    <property type="term" value="F:2 iron, 2 sulfur cluster binding"/>
    <property type="evidence" value="ECO:0007669"/>
    <property type="project" value="InterPro"/>
</dbReference>
<dbReference type="InterPro" id="IPR006058">
    <property type="entry name" value="2Fe2S_fd_BS"/>
</dbReference>